<sequence length="486" mass="54571">MTLVNRVSTFFLVALAVCLIGFSLTMTLFIRHHMLTEFDAHLRASLNILSAGLEAEEDSIKWQPNEHTIELGNEHEQNEIRWILVDQRHQVIDRSDNLSPADETDAALLHFASQSHATSYDISQQGSWRYLQKELIATDPSPPEEQEADEFERILVTVAQPADQLTADLYRLAILAVVLPIVFWSIAALLGRAFCRRALLPVVTMAEQARSTKFNDFSSRLPVSSQRDELADMAEAFNGLLDRLEQSFRRQEAFAGDAAHQLRTPLTVLRGQIDVAMLRPRKPEEYQAILQTLSDQTFQLQRIIDSLLMLARDDHERPGDWQTVPLDHWLEEYSRQWSQHQRAQDIAWFAPSGLALEASPSMLEVVLDNFVGNAAKFSPPGSPIEVTCQPQAGSTEISVTNQGSTISADERQRIFEPFYRSQEARRQGISGTGLGLAMVARVAERLGGTVRCDSPATNVTRFVLVLPKSMNSIEKVVCQDTEHNLA</sequence>
<evidence type="ECO:0000256" key="11">
    <source>
        <dbReference type="SAM" id="Phobius"/>
    </source>
</evidence>
<dbReference type="Pfam" id="PF00512">
    <property type="entry name" value="HisKA"/>
    <property type="match status" value="1"/>
</dbReference>
<dbReference type="EMBL" id="PUIB01000024">
    <property type="protein sequence ID" value="PQO28797.1"/>
    <property type="molecule type" value="Genomic_DNA"/>
</dbReference>
<organism evidence="14 15">
    <name type="scientific">Blastopirellula marina</name>
    <dbReference type="NCBI Taxonomy" id="124"/>
    <lineage>
        <taxon>Bacteria</taxon>
        <taxon>Pseudomonadati</taxon>
        <taxon>Planctomycetota</taxon>
        <taxon>Planctomycetia</taxon>
        <taxon>Pirellulales</taxon>
        <taxon>Pirellulaceae</taxon>
        <taxon>Blastopirellula</taxon>
    </lineage>
</organism>
<dbReference type="Pfam" id="PF02518">
    <property type="entry name" value="HATPase_c"/>
    <property type="match status" value="1"/>
</dbReference>
<dbReference type="GO" id="GO:0005886">
    <property type="term" value="C:plasma membrane"/>
    <property type="evidence" value="ECO:0007669"/>
    <property type="project" value="TreeGrafter"/>
</dbReference>
<dbReference type="SUPFAM" id="SSF47384">
    <property type="entry name" value="Homodimeric domain of signal transducing histidine kinase"/>
    <property type="match status" value="1"/>
</dbReference>
<keyword evidence="4" id="KW-0597">Phosphoprotein</keyword>
<feature type="domain" description="Histidine kinase" evidence="12">
    <location>
        <begin position="257"/>
        <end position="470"/>
    </location>
</feature>
<dbReference type="InterPro" id="IPR004358">
    <property type="entry name" value="Sig_transdc_His_kin-like_C"/>
</dbReference>
<dbReference type="SMART" id="SM00387">
    <property type="entry name" value="HATPase_c"/>
    <property type="match status" value="1"/>
</dbReference>
<keyword evidence="8 11" id="KW-1133">Transmembrane helix</keyword>
<dbReference type="Gene3D" id="3.30.565.10">
    <property type="entry name" value="Histidine kinase-like ATPase, C-terminal domain"/>
    <property type="match status" value="1"/>
</dbReference>
<comment type="subcellular location">
    <subcellularLocation>
        <location evidence="2">Membrane</location>
    </subcellularLocation>
</comment>
<accession>A0A2S8F9G9</accession>
<feature type="transmembrane region" description="Helical" evidence="11">
    <location>
        <begin position="169"/>
        <end position="190"/>
    </location>
</feature>
<keyword evidence="5" id="KW-0808">Transferase</keyword>
<gene>
    <name evidence="14" type="ORF">C5Y98_23755</name>
</gene>
<evidence type="ECO:0000256" key="6">
    <source>
        <dbReference type="ARBA" id="ARBA00022692"/>
    </source>
</evidence>
<keyword evidence="7" id="KW-0418">Kinase</keyword>
<dbReference type="RefSeq" id="WP_105358055.1">
    <property type="nucleotide sequence ID" value="NZ_PUIB01000024.1"/>
</dbReference>
<dbReference type="PROSITE" id="PS50109">
    <property type="entry name" value="HIS_KIN"/>
    <property type="match status" value="1"/>
</dbReference>
<evidence type="ECO:0000313" key="15">
    <source>
        <dbReference type="Proteomes" id="UP000239388"/>
    </source>
</evidence>
<dbReference type="SMART" id="SM00304">
    <property type="entry name" value="HAMP"/>
    <property type="match status" value="1"/>
</dbReference>
<comment type="catalytic activity">
    <reaction evidence="1">
        <text>ATP + protein L-histidine = ADP + protein N-phospho-L-histidine.</text>
        <dbReference type="EC" id="2.7.13.3"/>
    </reaction>
</comment>
<dbReference type="InterPro" id="IPR005467">
    <property type="entry name" value="His_kinase_dom"/>
</dbReference>
<dbReference type="CDD" id="cd06225">
    <property type="entry name" value="HAMP"/>
    <property type="match status" value="1"/>
</dbReference>
<evidence type="ECO:0000256" key="10">
    <source>
        <dbReference type="ARBA" id="ARBA00023136"/>
    </source>
</evidence>
<dbReference type="EC" id="2.7.13.3" evidence="3"/>
<dbReference type="SUPFAM" id="SSF55874">
    <property type="entry name" value="ATPase domain of HSP90 chaperone/DNA topoisomerase II/histidine kinase"/>
    <property type="match status" value="1"/>
</dbReference>
<name>A0A2S8F9G9_9BACT</name>
<dbReference type="Gene3D" id="1.10.287.130">
    <property type="match status" value="1"/>
</dbReference>
<dbReference type="InterPro" id="IPR003594">
    <property type="entry name" value="HATPase_dom"/>
</dbReference>
<evidence type="ECO:0000313" key="14">
    <source>
        <dbReference type="EMBL" id="PQO28797.1"/>
    </source>
</evidence>
<dbReference type="InterPro" id="IPR036890">
    <property type="entry name" value="HATPase_C_sf"/>
</dbReference>
<dbReference type="PRINTS" id="PR00344">
    <property type="entry name" value="BCTRLSENSOR"/>
</dbReference>
<evidence type="ECO:0000256" key="3">
    <source>
        <dbReference type="ARBA" id="ARBA00012438"/>
    </source>
</evidence>
<dbReference type="InterPro" id="IPR003660">
    <property type="entry name" value="HAMP_dom"/>
</dbReference>
<dbReference type="InterPro" id="IPR050428">
    <property type="entry name" value="TCS_sensor_his_kinase"/>
</dbReference>
<comment type="caution">
    <text evidence="14">The sequence shown here is derived from an EMBL/GenBank/DDBJ whole genome shotgun (WGS) entry which is preliminary data.</text>
</comment>
<evidence type="ECO:0000256" key="7">
    <source>
        <dbReference type="ARBA" id="ARBA00022777"/>
    </source>
</evidence>
<dbReference type="InterPro" id="IPR036097">
    <property type="entry name" value="HisK_dim/P_sf"/>
</dbReference>
<dbReference type="CDD" id="cd00082">
    <property type="entry name" value="HisKA"/>
    <property type="match status" value="1"/>
</dbReference>
<protein>
    <recommendedName>
        <fullName evidence="3">histidine kinase</fullName>
        <ecNumber evidence="3">2.7.13.3</ecNumber>
    </recommendedName>
</protein>
<dbReference type="Pfam" id="PF00672">
    <property type="entry name" value="HAMP"/>
    <property type="match status" value="1"/>
</dbReference>
<evidence type="ECO:0000256" key="9">
    <source>
        <dbReference type="ARBA" id="ARBA00023012"/>
    </source>
</evidence>
<reference evidence="14 15" key="1">
    <citation type="submission" date="2018-02" db="EMBL/GenBank/DDBJ databases">
        <title>Comparative genomes isolates from brazilian mangrove.</title>
        <authorList>
            <person name="Araujo J.E."/>
            <person name="Taketani R.G."/>
            <person name="Silva M.C.P."/>
            <person name="Loureco M.V."/>
            <person name="Andreote F.D."/>
        </authorList>
    </citation>
    <scope>NUCLEOTIDE SEQUENCE [LARGE SCALE GENOMIC DNA]</scope>
    <source>
        <strain evidence="14 15">NAP PRIS-MGV</strain>
    </source>
</reference>
<evidence type="ECO:0000256" key="5">
    <source>
        <dbReference type="ARBA" id="ARBA00022679"/>
    </source>
</evidence>
<evidence type="ECO:0000256" key="4">
    <source>
        <dbReference type="ARBA" id="ARBA00022553"/>
    </source>
</evidence>
<dbReference type="CDD" id="cd00075">
    <property type="entry name" value="HATPase"/>
    <property type="match status" value="1"/>
</dbReference>
<evidence type="ECO:0000256" key="8">
    <source>
        <dbReference type="ARBA" id="ARBA00022989"/>
    </source>
</evidence>
<dbReference type="InterPro" id="IPR003661">
    <property type="entry name" value="HisK_dim/P_dom"/>
</dbReference>
<keyword evidence="6 11" id="KW-0812">Transmembrane</keyword>
<evidence type="ECO:0000259" key="12">
    <source>
        <dbReference type="PROSITE" id="PS50109"/>
    </source>
</evidence>
<proteinExistence type="predicted"/>
<dbReference type="Gene3D" id="6.10.340.10">
    <property type="match status" value="1"/>
</dbReference>
<feature type="domain" description="HAMP" evidence="13">
    <location>
        <begin position="196"/>
        <end position="249"/>
    </location>
</feature>
<evidence type="ECO:0000259" key="13">
    <source>
        <dbReference type="PROSITE" id="PS50885"/>
    </source>
</evidence>
<evidence type="ECO:0000256" key="2">
    <source>
        <dbReference type="ARBA" id="ARBA00004370"/>
    </source>
</evidence>
<dbReference type="GO" id="GO:0000155">
    <property type="term" value="F:phosphorelay sensor kinase activity"/>
    <property type="evidence" value="ECO:0007669"/>
    <property type="project" value="InterPro"/>
</dbReference>
<evidence type="ECO:0000256" key="1">
    <source>
        <dbReference type="ARBA" id="ARBA00000085"/>
    </source>
</evidence>
<keyword evidence="9" id="KW-0902">Two-component regulatory system</keyword>
<dbReference type="AlphaFoldDB" id="A0A2S8F9G9"/>
<dbReference type="PANTHER" id="PTHR45436">
    <property type="entry name" value="SENSOR HISTIDINE KINASE YKOH"/>
    <property type="match status" value="1"/>
</dbReference>
<dbReference type="SUPFAM" id="SSF158472">
    <property type="entry name" value="HAMP domain-like"/>
    <property type="match status" value="1"/>
</dbReference>
<dbReference type="PROSITE" id="PS50885">
    <property type="entry name" value="HAMP"/>
    <property type="match status" value="1"/>
</dbReference>
<dbReference type="Proteomes" id="UP000239388">
    <property type="component" value="Unassembled WGS sequence"/>
</dbReference>
<keyword evidence="10 11" id="KW-0472">Membrane</keyword>
<dbReference type="OrthoDB" id="9786919at2"/>
<dbReference type="PANTHER" id="PTHR45436:SF5">
    <property type="entry name" value="SENSOR HISTIDINE KINASE TRCS"/>
    <property type="match status" value="1"/>
</dbReference>
<dbReference type="SMART" id="SM00388">
    <property type="entry name" value="HisKA"/>
    <property type="match status" value="1"/>
</dbReference>
<feature type="transmembrane region" description="Helical" evidence="11">
    <location>
        <begin position="7"/>
        <end position="30"/>
    </location>
</feature>